<evidence type="ECO:0000313" key="1">
    <source>
        <dbReference type="EMBL" id="SVB36797.1"/>
    </source>
</evidence>
<organism evidence="1">
    <name type="scientific">marine metagenome</name>
    <dbReference type="NCBI Taxonomy" id="408172"/>
    <lineage>
        <taxon>unclassified sequences</taxon>
        <taxon>metagenomes</taxon>
        <taxon>ecological metagenomes</taxon>
    </lineage>
</organism>
<dbReference type="Gene3D" id="3.90.550.10">
    <property type="entry name" value="Spore Coat Polysaccharide Biosynthesis Protein SpsA, Chain A"/>
    <property type="match status" value="1"/>
</dbReference>
<dbReference type="EMBL" id="UINC01038983">
    <property type="protein sequence ID" value="SVB36797.1"/>
    <property type="molecule type" value="Genomic_DNA"/>
</dbReference>
<protein>
    <submittedName>
        <fullName evidence="1">Uncharacterized protein</fullName>
    </submittedName>
</protein>
<gene>
    <name evidence="1" type="ORF">METZ01_LOCUS189651</name>
</gene>
<sequence length="315" mass="33882">MGPTLVVLAGGLSTRYGSVKPLAPVGPSNEALIDYSLFDAARSGYGGAILVVSRQIHTEMSEHVEELTGGFWPCRLVCQSADDFPAGVVASGIRTKPWGTGHAVWSTRHLVRGPFTVVNADDFYGLGAIQRVADHLGRGTPGEYVAVTYRLADTLSTTTQLSRAILKVDAQDHVQEIREVLEIHHSPVGIVGKSPHGSQVSLSGDESASMGIWGFTPGLFPLLEEKFCAFLDRGDVDCHLEFYLSDALNALIASGDARIRAVKSGTLGFGVTFPPDRLEVRARIEKLVAEDCYPMDLRTAFQVLANTSRLSGTDL</sequence>
<dbReference type="InterPro" id="IPR029044">
    <property type="entry name" value="Nucleotide-diphossugar_trans"/>
</dbReference>
<dbReference type="SUPFAM" id="SSF53448">
    <property type="entry name" value="Nucleotide-diphospho-sugar transferases"/>
    <property type="match status" value="1"/>
</dbReference>
<dbReference type="AlphaFoldDB" id="A0A382DGP1"/>
<accession>A0A382DGP1</accession>
<name>A0A382DGP1_9ZZZZ</name>
<reference evidence="1" key="1">
    <citation type="submission" date="2018-05" db="EMBL/GenBank/DDBJ databases">
        <authorList>
            <person name="Lanie J.A."/>
            <person name="Ng W.-L."/>
            <person name="Kazmierczak K.M."/>
            <person name="Andrzejewski T.M."/>
            <person name="Davidsen T.M."/>
            <person name="Wayne K.J."/>
            <person name="Tettelin H."/>
            <person name="Glass J.I."/>
            <person name="Rusch D."/>
            <person name="Podicherti R."/>
            <person name="Tsui H.-C.T."/>
            <person name="Winkler M.E."/>
        </authorList>
    </citation>
    <scope>NUCLEOTIDE SEQUENCE</scope>
</reference>
<proteinExistence type="predicted"/>